<feature type="region of interest" description="Disordered" evidence="1">
    <location>
        <begin position="19"/>
        <end position="50"/>
    </location>
</feature>
<accession>A0A5B0R3X6</accession>
<reference evidence="2 3" key="1">
    <citation type="submission" date="2019-05" db="EMBL/GenBank/DDBJ databases">
        <title>Emergence of the Ug99 lineage of the wheat stem rust pathogen through somatic hybridization.</title>
        <authorList>
            <person name="Li F."/>
            <person name="Upadhyaya N.M."/>
            <person name="Sperschneider J."/>
            <person name="Matny O."/>
            <person name="Nguyen-Phuc H."/>
            <person name="Mago R."/>
            <person name="Raley C."/>
            <person name="Miller M.E."/>
            <person name="Silverstein K.A.T."/>
            <person name="Henningsen E."/>
            <person name="Hirsch C.D."/>
            <person name="Visser B."/>
            <person name="Pretorius Z.A."/>
            <person name="Steffenson B.J."/>
            <person name="Schwessinger B."/>
            <person name="Dodds P.N."/>
            <person name="Figueroa M."/>
        </authorList>
    </citation>
    <scope>NUCLEOTIDE SEQUENCE [LARGE SCALE GENOMIC DNA]</scope>
    <source>
        <strain evidence="2">21-0</strain>
    </source>
</reference>
<protein>
    <submittedName>
        <fullName evidence="2">Uncharacterized protein</fullName>
    </submittedName>
</protein>
<proteinExistence type="predicted"/>
<evidence type="ECO:0000313" key="2">
    <source>
        <dbReference type="EMBL" id="KAA1119654.1"/>
    </source>
</evidence>
<evidence type="ECO:0000256" key="1">
    <source>
        <dbReference type="SAM" id="MobiDB-lite"/>
    </source>
</evidence>
<dbReference type="EMBL" id="VSWC01000001">
    <property type="protein sequence ID" value="KAA1119654.1"/>
    <property type="molecule type" value="Genomic_DNA"/>
</dbReference>
<evidence type="ECO:0000313" key="3">
    <source>
        <dbReference type="Proteomes" id="UP000324748"/>
    </source>
</evidence>
<name>A0A5B0R3X6_PUCGR</name>
<keyword evidence="3" id="KW-1185">Reference proteome</keyword>
<gene>
    <name evidence="2" type="ORF">PGT21_030994</name>
</gene>
<feature type="compositionally biased region" description="Polar residues" evidence="1">
    <location>
        <begin position="23"/>
        <end position="41"/>
    </location>
</feature>
<organism evidence="2 3">
    <name type="scientific">Puccinia graminis f. sp. tritici</name>
    <dbReference type="NCBI Taxonomy" id="56615"/>
    <lineage>
        <taxon>Eukaryota</taxon>
        <taxon>Fungi</taxon>
        <taxon>Dikarya</taxon>
        <taxon>Basidiomycota</taxon>
        <taxon>Pucciniomycotina</taxon>
        <taxon>Pucciniomycetes</taxon>
        <taxon>Pucciniales</taxon>
        <taxon>Pucciniaceae</taxon>
        <taxon>Puccinia</taxon>
    </lineage>
</organism>
<dbReference type="AlphaFoldDB" id="A0A5B0R3X6"/>
<comment type="caution">
    <text evidence="2">The sequence shown here is derived from an EMBL/GenBank/DDBJ whole genome shotgun (WGS) entry which is preliminary data.</text>
</comment>
<sequence>MVPSGVREAARPKLIRDHCLQSPDASNQGQQTQHVSSSIAQNHADHTPPY</sequence>
<dbReference type="Proteomes" id="UP000324748">
    <property type="component" value="Unassembled WGS sequence"/>
</dbReference>